<dbReference type="OMA" id="ENNDWDQ"/>
<dbReference type="InterPro" id="IPR018222">
    <property type="entry name" value="Nuclear_transport_factor_2_euk"/>
</dbReference>
<dbReference type="PROSITE" id="PS50177">
    <property type="entry name" value="NTF2_DOMAIN"/>
    <property type="match status" value="1"/>
</dbReference>
<dbReference type="FunFam" id="3.10.450.50:FF:000003">
    <property type="entry name" value="Nuclear transport factor 2 family protein"/>
    <property type="match status" value="1"/>
</dbReference>
<evidence type="ECO:0000313" key="7">
    <source>
        <dbReference type="Proteomes" id="UP000030748"/>
    </source>
</evidence>
<dbReference type="PROSITE" id="PS50102">
    <property type="entry name" value="RRM"/>
    <property type="match status" value="1"/>
</dbReference>
<dbReference type="CDD" id="cd00590">
    <property type="entry name" value="RRM_SF"/>
    <property type="match status" value="1"/>
</dbReference>
<protein>
    <recommendedName>
        <fullName evidence="8">G3BP-like protein</fullName>
    </recommendedName>
</protein>
<dbReference type="eggNOG" id="KOG0116">
    <property type="taxonomic scope" value="Eukaryota"/>
</dbReference>
<dbReference type="Pfam" id="PF02136">
    <property type="entry name" value="NTF2"/>
    <property type="match status" value="1"/>
</dbReference>
<sequence length="438" mass="48814">MANQRVAAVTATQVGSYFVQQYYQVFQQQQDYVYRFYTDSSSMVRVDGEIIHSASDLAKIHELIMSLNFTGIEIKTINSIESWNGGVLVVVSGFVKSSDFSAGRKFVQTFFLAPQDKGYFVLNDMFHFADEDVAYQSSVPLAQDNVDYQPTISNHLPDPPVSDYALEEEAMNHVNSIRIEGVDPTNEYNYQEHYQPDLEAESEPESEPDLEALRREEEKPIEESIALLQSAVTAHKETQPSTEEPVVEPKKFTYASILAVKGKSPSTFVSPPAFSQRAPLATDWTHVSQPTPQQSDPIRSSSLDHAVDEALSLEGESKSVYVKNLPLTVTTLDIRQEFQSFGQIKSDGVFLKNRQETGICFAFVEFEDLQSVQNAIKASPIVMDGKNVYIEERRPNTGASRGGRRGGRGTVGGRFPGRGSYQNGGDQNRARSNTYRGI</sequence>
<dbReference type="SUPFAM" id="SSF54427">
    <property type="entry name" value="NTF2-like"/>
    <property type="match status" value="1"/>
</dbReference>
<dbReference type="SUPFAM" id="SSF54928">
    <property type="entry name" value="RNA-binding domain, RBD"/>
    <property type="match status" value="1"/>
</dbReference>
<dbReference type="KEGG" id="egt:105951793"/>
<dbReference type="InterPro" id="IPR039539">
    <property type="entry name" value="Ras_GTPase_bind_prot"/>
</dbReference>
<dbReference type="PANTHER" id="PTHR10693:SF29">
    <property type="entry name" value="GB|AAD20086.1"/>
    <property type="match status" value="1"/>
</dbReference>
<dbReference type="SMART" id="SM00360">
    <property type="entry name" value="RRM"/>
    <property type="match status" value="1"/>
</dbReference>
<accession>A0A022S3A1</accession>
<feature type="compositionally biased region" description="Acidic residues" evidence="3">
    <location>
        <begin position="198"/>
        <end position="210"/>
    </location>
</feature>
<evidence type="ECO:0008006" key="8">
    <source>
        <dbReference type="Google" id="ProtNLM"/>
    </source>
</evidence>
<gene>
    <name evidence="6" type="ORF">MIMGU_mgv1a006578mg</name>
</gene>
<dbReference type="PhylomeDB" id="A0A022S3A1"/>
<dbReference type="EMBL" id="KI630171">
    <property type="protein sequence ID" value="EYU46398.1"/>
    <property type="molecule type" value="Genomic_DNA"/>
</dbReference>
<dbReference type="Gene3D" id="3.30.70.330">
    <property type="match status" value="1"/>
</dbReference>
<dbReference type="InterPro" id="IPR000504">
    <property type="entry name" value="RRM_dom"/>
</dbReference>
<name>A0A022S3A1_ERYGU</name>
<keyword evidence="7" id="KW-1185">Reference proteome</keyword>
<feature type="domain" description="RRM" evidence="4">
    <location>
        <begin position="318"/>
        <end position="395"/>
    </location>
</feature>
<dbReference type="CDD" id="cd00780">
    <property type="entry name" value="NTF2"/>
    <property type="match status" value="1"/>
</dbReference>
<feature type="region of interest" description="Disordered" evidence="3">
    <location>
        <begin position="393"/>
        <end position="438"/>
    </location>
</feature>
<dbReference type="PANTHER" id="PTHR10693">
    <property type="entry name" value="RAS GTPASE-ACTIVATING PROTEIN-BINDING PROTEIN"/>
    <property type="match status" value="1"/>
</dbReference>
<dbReference type="AlphaFoldDB" id="A0A022S3A1"/>
<dbReference type="InterPro" id="IPR012677">
    <property type="entry name" value="Nucleotide-bd_a/b_plait_sf"/>
</dbReference>
<dbReference type="InterPro" id="IPR002075">
    <property type="entry name" value="NTF2_dom"/>
</dbReference>
<dbReference type="Proteomes" id="UP000030748">
    <property type="component" value="Unassembled WGS sequence"/>
</dbReference>
<dbReference type="GO" id="GO:0005829">
    <property type="term" value="C:cytosol"/>
    <property type="evidence" value="ECO:0000318"/>
    <property type="project" value="GO_Central"/>
</dbReference>
<dbReference type="Gene3D" id="3.10.450.50">
    <property type="match status" value="1"/>
</dbReference>
<evidence type="ECO:0000256" key="1">
    <source>
        <dbReference type="ARBA" id="ARBA00022884"/>
    </source>
</evidence>
<feature type="domain" description="NTF2" evidence="5">
    <location>
        <begin position="14"/>
        <end position="128"/>
    </location>
</feature>
<feature type="compositionally biased region" description="Polar residues" evidence="3">
    <location>
        <begin position="420"/>
        <end position="438"/>
    </location>
</feature>
<evidence type="ECO:0000256" key="2">
    <source>
        <dbReference type="PROSITE-ProRule" id="PRU00176"/>
    </source>
</evidence>
<organism evidence="6 7">
    <name type="scientific">Erythranthe guttata</name>
    <name type="common">Yellow monkey flower</name>
    <name type="synonym">Mimulus guttatus</name>
    <dbReference type="NCBI Taxonomy" id="4155"/>
    <lineage>
        <taxon>Eukaryota</taxon>
        <taxon>Viridiplantae</taxon>
        <taxon>Streptophyta</taxon>
        <taxon>Embryophyta</taxon>
        <taxon>Tracheophyta</taxon>
        <taxon>Spermatophyta</taxon>
        <taxon>Magnoliopsida</taxon>
        <taxon>eudicotyledons</taxon>
        <taxon>Gunneridae</taxon>
        <taxon>Pentapetalae</taxon>
        <taxon>asterids</taxon>
        <taxon>lamiids</taxon>
        <taxon>Lamiales</taxon>
        <taxon>Phrymaceae</taxon>
        <taxon>Erythranthe</taxon>
    </lineage>
</organism>
<dbReference type="Pfam" id="PF00076">
    <property type="entry name" value="RRM_1"/>
    <property type="match status" value="1"/>
</dbReference>
<evidence type="ECO:0000259" key="5">
    <source>
        <dbReference type="PROSITE" id="PS50177"/>
    </source>
</evidence>
<proteinExistence type="predicted"/>
<dbReference type="InterPro" id="IPR035979">
    <property type="entry name" value="RBD_domain_sf"/>
</dbReference>
<evidence type="ECO:0000259" key="4">
    <source>
        <dbReference type="PROSITE" id="PS50102"/>
    </source>
</evidence>
<dbReference type="InterPro" id="IPR032710">
    <property type="entry name" value="NTF2-like_dom_sf"/>
</dbReference>
<evidence type="ECO:0000256" key="3">
    <source>
        <dbReference type="SAM" id="MobiDB-lite"/>
    </source>
</evidence>
<evidence type="ECO:0000313" key="6">
    <source>
        <dbReference type="EMBL" id="EYU46398.1"/>
    </source>
</evidence>
<keyword evidence="1 2" id="KW-0694">RNA-binding</keyword>
<reference evidence="6 7" key="1">
    <citation type="journal article" date="2013" name="Proc. Natl. Acad. Sci. U.S.A.">
        <title>Fine-scale variation in meiotic recombination in Mimulus inferred from population shotgun sequencing.</title>
        <authorList>
            <person name="Hellsten U."/>
            <person name="Wright K.M."/>
            <person name="Jenkins J."/>
            <person name="Shu S."/>
            <person name="Yuan Y."/>
            <person name="Wessler S.R."/>
            <person name="Schmutz J."/>
            <person name="Willis J.H."/>
            <person name="Rokhsar D.S."/>
        </authorList>
    </citation>
    <scope>NUCLEOTIDE SEQUENCE [LARGE SCALE GENOMIC DNA]</scope>
    <source>
        <strain evidence="7">cv. DUN x IM62</strain>
    </source>
</reference>
<dbReference type="GO" id="GO:0003729">
    <property type="term" value="F:mRNA binding"/>
    <property type="evidence" value="ECO:0000318"/>
    <property type="project" value="GO_Central"/>
</dbReference>
<feature type="region of interest" description="Disordered" evidence="3">
    <location>
        <begin position="195"/>
        <end position="217"/>
    </location>
</feature>
<dbReference type="STRING" id="4155.A0A022S3A1"/>
<dbReference type="OrthoDB" id="339151at2759"/>